<dbReference type="InterPro" id="IPR001357">
    <property type="entry name" value="BRCT_dom"/>
</dbReference>
<evidence type="ECO:0000256" key="1">
    <source>
        <dbReference type="SAM" id="MobiDB-lite"/>
    </source>
</evidence>
<dbReference type="AlphaFoldDB" id="A0A7E5A0E5"/>
<dbReference type="WBParaSite" id="Pan_g7142.t1">
    <property type="protein sequence ID" value="Pan_g7142.t1"/>
    <property type="gene ID" value="Pan_g7142"/>
</dbReference>
<accession>A0A7E5A0E5</accession>
<feature type="domain" description="BRCT" evidence="2">
    <location>
        <begin position="30"/>
        <end position="127"/>
    </location>
</feature>
<reference evidence="4" key="2">
    <citation type="submission" date="2020-10" db="UniProtKB">
        <authorList>
            <consortium name="WormBaseParasite"/>
        </authorList>
    </citation>
    <scope>IDENTIFICATION</scope>
</reference>
<dbReference type="Pfam" id="PF16589">
    <property type="entry name" value="BRCT_2"/>
    <property type="match status" value="1"/>
</dbReference>
<evidence type="ECO:0000313" key="4">
    <source>
        <dbReference type="WBParaSite" id="Pan_g7142.t1"/>
    </source>
</evidence>
<reference evidence="3" key="1">
    <citation type="journal article" date="2013" name="Genetics">
        <title>The draft genome and transcriptome of Panagrellus redivivus are shaped by the harsh demands of a free-living lifestyle.</title>
        <authorList>
            <person name="Srinivasan J."/>
            <person name="Dillman A.R."/>
            <person name="Macchietto M.G."/>
            <person name="Heikkinen L."/>
            <person name="Lakso M."/>
            <person name="Fracchia K.M."/>
            <person name="Antoshechkin I."/>
            <person name="Mortazavi A."/>
            <person name="Wong G."/>
            <person name="Sternberg P.W."/>
        </authorList>
    </citation>
    <scope>NUCLEOTIDE SEQUENCE [LARGE SCALE GENOMIC DNA]</scope>
    <source>
        <strain evidence="3">MT8872</strain>
    </source>
</reference>
<dbReference type="PANTHER" id="PTHR15321:SF3">
    <property type="entry name" value="TP53-BINDING PROTEIN 1"/>
    <property type="match status" value="1"/>
</dbReference>
<dbReference type="Gene3D" id="3.40.50.10190">
    <property type="entry name" value="BRCT domain"/>
    <property type="match status" value="2"/>
</dbReference>
<feature type="compositionally biased region" description="Acidic residues" evidence="1">
    <location>
        <begin position="254"/>
        <end position="266"/>
    </location>
</feature>
<dbReference type="SUPFAM" id="SSF52113">
    <property type="entry name" value="BRCT domain"/>
    <property type="match status" value="2"/>
</dbReference>
<feature type="compositionally biased region" description="Low complexity" evidence="1">
    <location>
        <begin position="267"/>
        <end position="278"/>
    </location>
</feature>
<dbReference type="GO" id="GO:0000077">
    <property type="term" value="P:DNA damage checkpoint signaling"/>
    <property type="evidence" value="ECO:0007669"/>
    <property type="project" value="TreeGrafter"/>
</dbReference>
<evidence type="ECO:0000313" key="3">
    <source>
        <dbReference type="Proteomes" id="UP000492821"/>
    </source>
</evidence>
<dbReference type="PROSITE" id="PS50172">
    <property type="entry name" value="BRCT"/>
    <property type="match status" value="2"/>
</dbReference>
<dbReference type="InterPro" id="IPR047252">
    <property type="entry name" value="TP53BP1-like"/>
</dbReference>
<dbReference type="InterPro" id="IPR036420">
    <property type="entry name" value="BRCT_dom_sf"/>
</dbReference>
<name>A0A7E5A0E5_PANRE</name>
<proteinExistence type="predicted"/>
<feature type="region of interest" description="Disordered" evidence="1">
    <location>
        <begin position="251"/>
        <end position="278"/>
    </location>
</feature>
<dbReference type="GO" id="GO:0045944">
    <property type="term" value="P:positive regulation of transcription by RNA polymerase II"/>
    <property type="evidence" value="ECO:0007669"/>
    <property type="project" value="TreeGrafter"/>
</dbReference>
<organism evidence="3 4">
    <name type="scientific">Panagrellus redivivus</name>
    <name type="common">Microworm</name>
    <dbReference type="NCBI Taxonomy" id="6233"/>
    <lineage>
        <taxon>Eukaryota</taxon>
        <taxon>Metazoa</taxon>
        <taxon>Ecdysozoa</taxon>
        <taxon>Nematoda</taxon>
        <taxon>Chromadorea</taxon>
        <taxon>Rhabditida</taxon>
        <taxon>Tylenchina</taxon>
        <taxon>Panagrolaimomorpha</taxon>
        <taxon>Panagrolaimoidea</taxon>
        <taxon>Panagrolaimidae</taxon>
        <taxon>Panagrellus</taxon>
    </lineage>
</organism>
<dbReference type="Proteomes" id="UP000492821">
    <property type="component" value="Unassembled WGS sequence"/>
</dbReference>
<dbReference type="SMART" id="SM00292">
    <property type="entry name" value="BRCT"/>
    <property type="match status" value="2"/>
</dbReference>
<protein>
    <submittedName>
        <fullName evidence="4">BRCT domain-containing protein</fullName>
    </submittedName>
</protein>
<keyword evidence="3" id="KW-1185">Reference proteome</keyword>
<evidence type="ECO:0000259" key="2">
    <source>
        <dbReference type="PROSITE" id="PS50172"/>
    </source>
</evidence>
<dbReference type="GO" id="GO:0005634">
    <property type="term" value="C:nucleus"/>
    <property type="evidence" value="ECO:0007669"/>
    <property type="project" value="TreeGrafter"/>
</dbReference>
<dbReference type="PANTHER" id="PTHR15321">
    <property type="entry name" value="TUMOR SUPPRESSOR P53-BINDING PROTEIN 1"/>
    <property type="match status" value="1"/>
</dbReference>
<dbReference type="GO" id="GO:0042393">
    <property type="term" value="F:histone binding"/>
    <property type="evidence" value="ECO:0007669"/>
    <property type="project" value="TreeGrafter"/>
</dbReference>
<dbReference type="CDD" id="cd17724">
    <property type="entry name" value="BRCT_p53bp1_rpt2"/>
    <property type="match status" value="1"/>
</dbReference>
<feature type="domain" description="BRCT" evidence="2">
    <location>
        <begin position="141"/>
        <end position="246"/>
    </location>
</feature>
<dbReference type="InterPro" id="IPR047250">
    <property type="entry name" value="BRCT_p53bp1-like_rpt2"/>
</dbReference>
<sequence>MASGSSPSVSEPSSRQADLLLDLAEELPEECPQILENKKFILTKGGGSNKNYSKLCMMEIIERHGGEVFNSAENIGDTANTYLIADRPYCTIAYIGALSLNIPPVSYRWIVDCVRGNVLENFENYRIPAGYINGEVIPFKVTDNVLTGLTIGVYNHASHTQFSTFFKFVVENLGGTYVPLPLHFTDINEAFRKPEEKCDYVLIRKRSHQKDIVAAAKAMDIKPVYPEWLIYALLTREVDLSEQYHATVEKEIETADSEEEVEDDESGSSPDSGLDPAA</sequence>